<feature type="chain" id="PRO_5039008181" description="Leucine-rich repeat-containing N-terminal plant-type domain-containing protein" evidence="9">
    <location>
        <begin position="31"/>
        <end position="241"/>
    </location>
</feature>
<dbReference type="Gene3D" id="3.80.10.10">
    <property type="entry name" value="Ribonuclease Inhibitor"/>
    <property type="match status" value="2"/>
</dbReference>
<keyword evidence="5" id="KW-0677">Repeat</keyword>
<gene>
    <name evidence="11" type="ORF">GOP47_0026140</name>
</gene>
<dbReference type="GO" id="GO:0016020">
    <property type="term" value="C:membrane"/>
    <property type="evidence" value="ECO:0007669"/>
    <property type="project" value="UniProtKB-SubCell"/>
</dbReference>
<evidence type="ECO:0000256" key="7">
    <source>
        <dbReference type="ARBA" id="ARBA00023136"/>
    </source>
</evidence>
<dbReference type="EMBL" id="JABFUD020000025">
    <property type="protein sequence ID" value="KAI5059821.1"/>
    <property type="molecule type" value="Genomic_DNA"/>
</dbReference>
<dbReference type="AlphaFoldDB" id="A0A9D4U447"/>
<evidence type="ECO:0000256" key="4">
    <source>
        <dbReference type="ARBA" id="ARBA00022729"/>
    </source>
</evidence>
<dbReference type="FunFam" id="3.80.10.10:FF:000275">
    <property type="entry name" value="Leucine-rich repeat receptor-like protein kinase"/>
    <property type="match status" value="1"/>
</dbReference>
<evidence type="ECO:0000256" key="3">
    <source>
        <dbReference type="ARBA" id="ARBA00022692"/>
    </source>
</evidence>
<keyword evidence="12" id="KW-1185">Reference proteome</keyword>
<comment type="subcellular location">
    <subcellularLocation>
        <location evidence="1">Membrane</location>
        <topology evidence="1">Single-pass membrane protein</topology>
    </subcellularLocation>
</comment>
<evidence type="ECO:0000259" key="10">
    <source>
        <dbReference type="Pfam" id="PF08263"/>
    </source>
</evidence>
<evidence type="ECO:0000313" key="12">
    <source>
        <dbReference type="Proteomes" id="UP000886520"/>
    </source>
</evidence>
<accession>A0A9D4U447</accession>
<feature type="signal peptide" evidence="9">
    <location>
        <begin position="1"/>
        <end position="30"/>
    </location>
</feature>
<evidence type="ECO:0000256" key="9">
    <source>
        <dbReference type="SAM" id="SignalP"/>
    </source>
</evidence>
<keyword evidence="8" id="KW-0325">Glycoprotein</keyword>
<evidence type="ECO:0000256" key="8">
    <source>
        <dbReference type="ARBA" id="ARBA00023180"/>
    </source>
</evidence>
<comment type="caution">
    <text evidence="11">The sequence shown here is derived from an EMBL/GenBank/DDBJ whole genome shotgun (WGS) entry which is preliminary data.</text>
</comment>
<keyword evidence="3" id="KW-0812">Transmembrane</keyword>
<dbReference type="InterPro" id="IPR032675">
    <property type="entry name" value="LRR_dom_sf"/>
</dbReference>
<dbReference type="PANTHER" id="PTHR48060">
    <property type="entry name" value="DNA DAMAGE-REPAIR/TOLERATION PROTEIN DRT100"/>
    <property type="match status" value="1"/>
</dbReference>
<protein>
    <recommendedName>
        <fullName evidence="10">Leucine-rich repeat-containing N-terminal plant-type domain-containing protein</fullName>
    </recommendedName>
</protein>
<keyword evidence="6" id="KW-1133">Transmembrane helix</keyword>
<dbReference type="InterPro" id="IPR053211">
    <property type="entry name" value="DNA_repair-toleration"/>
</dbReference>
<dbReference type="SUPFAM" id="SSF52058">
    <property type="entry name" value="L domain-like"/>
    <property type="match status" value="1"/>
</dbReference>
<dbReference type="InterPro" id="IPR001611">
    <property type="entry name" value="Leu-rich_rpt"/>
</dbReference>
<reference evidence="11" key="1">
    <citation type="submission" date="2021-01" db="EMBL/GenBank/DDBJ databases">
        <title>Adiantum capillus-veneris genome.</title>
        <authorList>
            <person name="Fang Y."/>
            <person name="Liao Q."/>
        </authorList>
    </citation>
    <scope>NUCLEOTIDE SEQUENCE</scope>
    <source>
        <strain evidence="11">H3</strain>
        <tissue evidence="11">Leaf</tissue>
    </source>
</reference>
<dbReference type="PROSITE" id="PS51450">
    <property type="entry name" value="LRR"/>
    <property type="match status" value="1"/>
</dbReference>
<keyword evidence="2" id="KW-0433">Leucine-rich repeat</keyword>
<evidence type="ECO:0000313" key="11">
    <source>
        <dbReference type="EMBL" id="KAI5059821.1"/>
    </source>
</evidence>
<evidence type="ECO:0000256" key="6">
    <source>
        <dbReference type="ARBA" id="ARBA00022989"/>
    </source>
</evidence>
<organism evidence="11 12">
    <name type="scientific">Adiantum capillus-veneris</name>
    <name type="common">Maidenhair fern</name>
    <dbReference type="NCBI Taxonomy" id="13818"/>
    <lineage>
        <taxon>Eukaryota</taxon>
        <taxon>Viridiplantae</taxon>
        <taxon>Streptophyta</taxon>
        <taxon>Embryophyta</taxon>
        <taxon>Tracheophyta</taxon>
        <taxon>Polypodiopsida</taxon>
        <taxon>Polypodiidae</taxon>
        <taxon>Polypodiales</taxon>
        <taxon>Pteridineae</taxon>
        <taxon>Pteridaceae</taxon>
        <taxon>Vittarioideae</taxon>
        <taxon>Adiantum</taxon>
    </lineage>
</organism>
<dbReference type="Pfam" id="PF08263">
    <property type="entry name" value="LRRNT_2"/>
    <property type="match status" value="1"/>
</dbReference>
<feature type="domain" description="Leucine-rich repeat-containing N-terminal plant-type" evidence="10">
    <location>
        <begin position="43"/>
        <end position="85"/>
    </location>
</feature>
<keyword evidence="4 9" id="KW-0732">Signal</keyword>
<dbReference type="Pfam" id="PF13855">
    <property type="entry name" value="LRR_8"/>
    <property type="match status" value="1"/>
</dbReference>
<dbReference type="PANTHER" id="PTHR48060:SF21">
    <property type="entry name" value="L DOMAIN-LIKE PROTEIN"/>
    <property type="match status" value="1"/>
</dbReference>
<evidence type="ECO:0000256" key="2">
    <source>
        <dbReference type="ARBA" id="ARBA00022614"/>
    </source>
</evidence>
<dbReference type="Proteomes" id="UP000886520">
    <property type="component" value="Chromosome 25"/>
</dbReference>
<evidence type="ECO:0000256" key="1">
    <source>
        <dbReference type="ARBA" id="ARBA00004167"/>
    </source>
</evidence>
<keyword evidence="7" id="KW-0472">Membrane</keyword>
<name>A0A9D4U447_ADICA</name>
<sequence>MATQMSMAAPPWPAAAEVILSLLGLLFVSSTCSMSTPAISFSELSALLELKARLTNSAASEAPLLRAWTSSNWNNSCKSWAGVTCAYVSGQSHVAGINLAGSGFAGSLTPLLGNLTFMSHLNLSSNLLTGGIPTELSRCSSLRVLDLNHNRLTGHIPPSLSSLSSLQVLRLCANNLSGHIPPSLFTNCTSLRKLSLCQNGLTGSITTLKISPQLQRLYLWGNHVTGTFPPSLMPHPQRARA</sequence>
<dbReference type="InterPro" id="IPR013210">
    <property type="entry name" value="LRR_N_plant-typ"/>
</dbReference>
<evidence type="ECO:0000256" key="5">
    <source>
        <dbReference type="ARBA" id="ARBA00022737"/>
    </source>
</evidence>
<dbReference type="Pfam" id="PF00560">
    <property type="entry name" value="LRR_1"/>
    <property type="match status" value="2"/>
</dbReference>
<proteinExistence type="predicted"/>